<protein>
    <recommendedName>
        <fullName evidence="2">Virulence factor</fullName>
    </recommendedName>
</protein>
<evidence type="ECO:0000313" key="1">
    <source>
        <dbReference type="EMBL" id="TVZ71937.1"/>
    </source>
</evidence>
<reference evidence="1" key="2">
    <citation type="submission" date="2019-08" db="EMBL/GenBank/DDBJ databases">
        <title>Investigation of anaerobic lignin degradation for improved lignocellulosic biofuels.</title>
        <authorList>
            <person name="Deangelis K.PhD."/>
        </authorList>
    </citation>
    <scope>NUCLEOTIDE SEQUENCE [LARGE SCALE GENOMIC DNA]</scope>
    <source>
        <strain evidence="1">128R</strain>
    </source>
</reference>
<dbReference type="PIRSF" id="PIRSF034586">
    <property type="entry name" value="Vir_effector_SfrC"/>
    <property type="match status" value="1"/>
</dbReference>
<sequence>MKSVTHFVSPEIQRVTLLNHGIGQALSWVEDTRSQAPRFALEAQTVGLNLRRSRIRLNRLAKAASQRDAIGFYGHAQAAKTHLLTELAAADPGYLTCVFAGKTLDFLTHIRPGHTAAGIAIRFSPRVAPQEADFPVQLALLTEGELISILARAVNAPPLVEEAQLAETMGKLTKLRQPQATAGISADDMLMLWDSLRVDDNAQQHLWDTAYWPHVLAIGPYLVIDDRVRLFSPLWNNDPVLTECYRRLAYRLEQLDHAPGVMAPLSVLTDENQQPTYAILSATSLNASEEKVQLKRQDNRIITIALSELSLLTAELLIPLPAASPHRGLTHLDFLDLPTHEIENPSLPPAFQRVQQAKSLRLLQRYSEQQAMQTLLVCHAATCREEVLALGPALDHWLQQRPAKSASGHPGLIWAFTPREQRATGHYDQAVQRYVGEPGEVWGTLLARDEDDMRRMIDYLATSAESDLRENRLGQQLRQLEQDLLDNQLGRWLNLEDSDKTHIAKTTVKALQARTSVHGELLEHLLPSRHALQQLYCQQPQSGLQNDDPLSIALDLFDERQDLASALESDANVVHQVQQLWITQLRHLPDNAALLRLLAVEPGTLATLADELITASFRLDLWQRLEHTLAQPEHKASNRAHHIERQIASTLTVLGDFIAWLGFHSQPLVQRPESRINRGQKIFTKPSHTASARLTQLPTEPVNNTALYIYDWLVGLYTLIGENSGYGVAQTLSEQQRERLARIIQQMR</sequence>
<dbReference type="Pfam" id="PF10139">
    <property type="entry name" value="Virul_Fac"/>
    <property type="match status" value="2"/>
</dbReference>
<dbReference type="OrthoDB" id="1060501at2"/>
<dbReference type="EMBL" id="VISQ01000001">
    <property type="protein sequence ID" value="TVZ71937.1"/>
    <property type="molecule type" value="Genomic_DNA"/>
</dbReference>
<dbReference type="InterPro" id="IPR017030">
    <property type="entry name" value="Vir_effector_SfrC"/>
</dbReference>
<reference evidence="1" key="1">
    <citation type="submission" date="2019-06" db="EMBL/GenBank/DDBJ databases">
        <authorList>
            <person name="Deangelis K."/>
            <person name="Huntemann M."/>
            <person name="Clum A."/>
            <person name="Pillay M."/>
            <person name="Palaniappan K."/>
            <person name="Varghese N."/>
            <person name="Mikhailova N."/>
            <person name="Stamatis D."/>
            <person name="Reddy T."/>
            <person name="Daum C."/>
            <person name="Shapiro N."/>
            <person name="Ivanova N."/>
            <person name="Kyrpides N."/>
            <person name="Woyke T."/>
        </authorList>
    </citation>
    <scope>NUCLEOTIDE SEQUENCE [LARGE SCALE GENOMIC DNA]</scope>
    <source>
        <strain evidence="1">128R</strain>
    </source>
</reference>
<dbReference type="AlphaFoldDB" id="A0A542D320"/>
<comment type="caution">
    <text evidence="1">The sequence shown here is derived from an EMBL/GenBank/DDBJ whole genome shotgun (WGS) entry which is preliminary data.</text>
</comment>
<accession>A0A542D320</accession>
<proteinExistence type="predicted"/>
<organism evidence="1">
    <name type="scientific">Serratia fonticola</name>
    <dbReference type="NCBI Taxonomy" id="47917"/>
    <lineage>
        <taxon>Bacteria</taxon>
        <taxon>Pseudomonadati</taxon>
        <taxon>Pseudomonadota</taxon>
        <taxon>Gammaproteobacteria</taxon>
        <taxon>Enterobacterales</taxon>
        <taxon>Yersiniaceae</taxon>
        <taxon>Serratia</taxon>
    </lineage>
</organism>
<evidence type="ECO:0008006" key="2">
    <source>
        <dbReference type="Google" id="ProtNLM"/>
    </source>
</evidence>
<gene>
    <name evidence="1" type="ORF">FHU10_4594</name>
</gene>
<name>A0A542D320_SERFO</name>